<feature type="signal peptide" evidence="1">
    <location>
        <begin position="1"/>
        <end position="38"/>
    </location>
</feature>
<dbReference type="RefSeq" id="WP_220339556.1">
    <property type="nucleotide sequence ID" value="NZ_JAEUAX010000005.1"/>
</dbReference>
<dbReference type="Gene3D" id="2.60.20.10">
    <property type="entry name" value="Crystallins"/>
    <property type="match status" value="1"/>
</dbReference>
<comment type="caution">
    <text evidence="2">The sequence shown here is derived from an EMBL/GenBank/DDBJ whole genome shotgun (WGS) entry which is preliminary data.</text>
</comment>
<evidence type="ECO:0000313" key="2">
    <source>
        <dbReference type="EMBL" id="MBW9110161.1"/>
    </source>
</evidence>
<protein>
    <submittedName>
        <fullName evidence="2">Peptidase inhibitor family I36 protein</fullName>
    </submittedName>
</protein>
<dbReference type="EMBL" id="JAEUAX010000005">
    <property type="protein sequence ID" value="MBW9110161.1"/>
    <property type="molecule type" value="Genomic_DNA"/>
</dbReference>
<accession>A0ABS7HZY1</accession>
<keyword evidence="3" id="KW-1185">Reference proteome</keyword>
<dbReference type="Proteomes" id="UP000777440">
    <property type="component" value="Unassembled WGS sequence"/>
</dbReference>
<evidence type="ECO:0000313" key="3">
    <source>
        <dbReference type="Proteomes" id="UP000777440"/>
    </source>
</evidence>
<evidence type="ECO:0000256" key="1">
    <source>
        <dbReference type="SAM" id="SignalP"/>
    </source>
</evidence>
<dbReference type="Pfam" id="PF03995">
    <property type="entry name" value="Inhibitor_I36"/>
    <property type="match status" value="1"/>
</dbReference>
<keyword evidence="1" id="KW-0732">Signal</keyword>
<feature type="chain" id="PRO_5046977397" evidence="1">
    <location>
        <begin position="39"/>
        <end position="147"/>
    </location>
</feature>
<name>A0ABS7HZY1_9MICO</name>
<organism evidence="2 3">
    <name type="scientific">Microbacterium ureisolvens</name>
    <dbReference type="NCBI Taxonomy" id="2781186"/>
    <lineage>
        <taxon>Bacteria</taxon>
        <taxon>Bacillati</taxon>
        <taxon>Actinomycetota</taxon>
        <taxon>Actinomycetes</taxon>
        <taxon>Micrococcales</taxon>
        <taxon>Microbacteriaceae</taxon>
        <taxon>Microbacterium</taxon>
    </lineage>
</organism>
<reference evidence="2 3" key="1">
    <citation type="journal article" date="2021" name="MBio">
        <title>Poor Competitiveness of Bradyrhizobium in Pigeon Pea Root Colonization in Indian Soils.</title>
        <authorList>
            <person name="Chalasani D."/>
            <person name="Basu A."/>
            <person name="Pullabhotla S.V.S.R.N."/>
            <person name="Jorrin B."/>
            <person name="Neal A.L."/>
            <person name="Poole P.S."/>
            <person name="Podile A.R."/>
            <person name="Tkacz A."/>
        </authorList>
    </citation>
    <scope>NUCLEOTIDE SEQUENCE [LARGE SCALE GENOMIC DNA]</scope>
    <source>
        <strain evidence="2 3">HU12</strain>
    </source>
</reference>
<gene>
    <name evidence="2" type="ORF">JNB61_10290</name>
</gene>
<proteinExistence type="predicted"/>
<sequence>MSDMQRTQKKPRRRIGAIIAAASLLAAGLLGVTSPAQAASSDCGSGRACAWSGYDYGVDGFWGWTSWQYCYNDFTGGSLSNDKASSFYNNGNAQVARMYQYLNAGGPYISRPIKSGYPDLNTVSFNDRATSGYFYNYIGSAGTSFCN</sequence>